<proteinExistence type="predicted"/>
<keyword evidence="2" id="KW-1185">Reference proteome</keyword>
<comment type="caution">
    <text evidence="1">The sequence shown here is derived from an EMBL/GenBank/DDBJ whole genome shotgun (WGS) entry which is preliminary data.</text>
</comment>
<dbReference type="EMBL" id="MCFC01000002">
    <property type="protein sequence ID" value="ORY34777.1"/>
    <property type="molecule type" value="Genomic_DNA"/>
</dbReference>
<sequence>MFQLIRPSAITNCRPLSRRRHSSACLFSACLSRLLSYYGARVRVRYGEEMRSSRNLCGSVDRFRLGERERADATAEGRTAPSRLSLFFCTGASRPGSHKCNLTTQ</sequence>
<accession>A0A1Y2BJJ7</accession>
<gene>
    <name evidence="1" type="ORF">BCR39DRAFT_514647</name>
</gene>
<evidence type="ECO:0000313" key="2">
    <source>
        <dbReference type="Proteomes" id="UP000193986"/>
    </source>
</evidence>
<reference evidence="1 2" key="1">
    <citation type="submission" date="2016-07" db="EMBL/GenBank/DDBJ databases">
        <title>Pervasive Adenine N6-methylation of Active Genes in Fungi.</title>
        <authorList>
            <consortium name="DOE Joint Genome Institute"/>
            <person name="Mondo S.J."/>
            <person name="Dannebaum R.O."/>
            <person name="Kuo R.C."/>
            <person name="Labutti K."/>
            <person name="Haridas S."/>
            <person name="Kuo A."/>
            <person name="Salamov A."/>
            <person name="Ahrendt S.R."/>
            <person name="Lipzen A."/>
            <person name="Sullivan W."/>
            <person name="Andreopoulos W.B."/>
            <person name="Clum A."/>
            <person name="Lindquist E."/>
            <person name="Daum C."/>
            <person name="Ramamoorthy G.K."/>
            <person name="Gryganskyi A."/>
            <person name="Culley D."/>
            <person name="Magnuson J.K."/>
            <person name="James T.Y."/>
            <person name="O'Malley M.A."/>
            <person name="Stajich J.E."/>
            <person name="Spatafora J.W."/>
            <person name="Visel A."/>
            <person name="Grigoriev I.V."/>
        </authorList>
    </citation>
    <scope>NUCLEOTIDE SEQUENCE [LARGE SCALE GENOMIC DNA]</scope>
    <source>
        <strain evidence="1 2">68-887.2</strain>
    </source>
</reference>
<dbReference type="Proteomes" id="UP000193986">
    <property type="component" value="Unassembled WGS sequence"/>
</dbReference>
<organism evidence="1 2">
    <name type="scientific">Naematelia encephala</name>
    <dbReference type="NCBI Taxonomy" id="71784"/>
    <lineage>
        <taxon>Eukaryota</taxon>
        <taxon>Fungi</taxon>
        <taxon>Dikarya</taxon>
        <taxon>Basidiomycota</taxon>
        <taxon>Agaricomycotina</taxon>
        <taxon>Tremellomycetes</taxon>
        <taxon>Tremellales</taxon>
        <taxon>Naemateliaceae</taxon>
        <taxon>Naematelia</taxon>
    </lineage>
</organism>
<name>A0A1Y2BJJ7_9TREE</name>
<dbReference type="InParanoid" id="A0A1Y2BJJ7"/>
<protein>
    <submittedName>
        <fullName evidence="1">Uncharacterized protein</fullName>
    </submittedName>
</protein>
<dbReference type="AlphaFoldDB" id="A0A1Y2BJJ7"/>
<evidence type="ECO:0000313" key="1">
    <source>
        <dbReference type="EMBL" id="ORY34777.1"/>
    </source>
</evidence>